<name>A0AAU6SEI2_9MICO</name>
<dbReference type="Gene3D" id="3.40.50.720">
    <property type="entry name" value="NAD(P)-binding Rossmann-like Domain"/>
    <property type="match status" value="1"/>
</dbReference>
<dbReference type="PANTHER" id="PTHR40459">
    <property type="entry name" value="CONSERVED HYPOTHETICAL ALANINE AND LEUCINE RICH PROTEIN"/>
    <property type="match status" value="1"/>
</dbReference>
<proteinExistence type="predicted"/>
<dbReference type="AlphaFoldDB" id="A0AAU6SEI2"/>
<feature type="domain" description="DUF2520" evidence="1">
    <location>
        <begin position="116"/>
        <end position="239"/>
    </location>
</feature>
<reference evidence="2" key="1">
    <citation type="submission" date="2024-04" db="EMBL/GenBank/DDBJ databases">
        <authorList>
            <person name="Roder T."/>
            <person name="Oberhansli S."/>
            <person name="Kreuzer M."/>
        </authorList>
    </citation>
    <scope>NUCLEOTIDE SEQUENCE</scope>
    <source>
        <strain evidence="2">LWS13-1.2</strain>
    </source>
</reference>
<protein>
    <submittedName>
        <fullName evidence="2">DUF2520 domain-containing protein</fullName>
    </submittedName>
</protein>
<dbReference type="PANTHER" id="PTHR40459:SF1">
    <property type="entry name" value="CONSERVED HYPOTHETICAL ALANINE AND LEUCINE RICH PROTEIN"/>
    <property type="match status" value="1"/>
</dbReference>
<dbReference type="InterPro" id="IPR037108">
    <property type="entry name" value="TM1727-like_C_sf"/>
</dbReference>
<dbReference type="EMBL" id="CP151632">
    <property type="protein sequence ID" value="WZO35371.1"/>
    <property type="molecule type" value="Genomic_DNA"/>
</dbReference>
<organism evidence="2">
    <name type="scientific">Microbacterium sp. LWS13-1.2</name>
    <dbReference type="NCBI Taxonomy" id="3135264"/>
    <lineage>
        <taxon>Bacteria</taxon>
        <taxon>Bacillati</taxon>
        <taxon>Actinomycetota</taxon>
        <taxon>Actinomycetes</taxon>
        <taxon>Micrococcales</taxon>
        <taxon>Microbacteriaceae</taxon>
        <taxon>Microbacterium</taxon>
    </lineage>
</organism>
<evidence type="ECO:0000313" key="2">
    <source>
        <dbReference type="EMBL" id="WZO35371.1"/>
    </source>
</evidence>
<dbReference type="SUPFAM" id="SSF51735">
    <property type="entry name" value="NAD(P)-binding Rossmann-fold domains"/>
    <property type="match status" value="1"/>
</dbReference>
<dbReference type="SUPFAM" id="SSF48179">
    <property type="entry name" value="6-phosphogluconate dehydrogenase C-terminal domain-like"/>
    <property type="match status" value="1"/>
</dbReference>
<gene>
    <name evidence="2" type="ORF">MRBLWS13_003072</name>
</gene>
<dbReference type="InterPro" id="IPR036291">
    <property type="entry name" value="NAD(P)-bd_dom_sf"/>
</dbReference>
<dbReference type="InterPro" id="IPR018931">
    <property type="entry name" value="DUF2520"/>
</dbReference>
<dbReference type="RefSeq" id="WP_349426214.1">
    <property type="nucleotide sequence ID" value="NZ_CP151632.1"/>
</dbReference>
<dbReference type="Pfam" id="PF10728">
    <property type="entry name" value="DUF2520"/>
    <property type="match status" value="1"/>
</dbReference>
<accession>A0AAU6SEI2</accession>
<sequence>MPDLDPERARPRGALGVIAIVGDGRVGRSMAAALRAAGAEVRGPLGRGDTADGADLVLLAVPDAEIAAAAAVIVPGPLMGHFSGASTLEPLAPHEAFSIHPLTTVAGAAASFDGVPAAVAGSTPRADAAARALADALGMAPFEVADADRAAYHAAASIASNFLVTLEWFAEDLAATAGVPRHAFAPLVRATVENWHAGGASALTGPIARGDDETVARQREAVRERMPEQAELFDALVTATRQLAAAHATTVVRGSGPVAGETTW</sequence>
<dbReference type="InterPro" id="IPR008927">
    <property type="entry name" value="6-PGluconate_DH-like_C_sf"/>
</dbReference>
<dbReference type="Gene3D" id="1.10.1040.20">
    <property type="entry name" value="ProC-like, C-terminal domain"/>
    <property type="match status" value="1"/>
</dbReference>
<evidence type="ECO:0000259" key="1">
    <source>
        <dbReference type="Pfam" id="PF10728"/>
    </source>
</evidence>